<dbReference type="GO" id="GO:0009279">
    <property type="term" value="C:cell outer membrane"/>
    <property type="evidence" value="ECO:0007669"/>
    <property type="project" value="TreeGrafter"/>
</dbReference>
<sequence length="773" mass="85713">MAHEPAALPRLTAILCAACAAWGQGALPPLPPPVPDLGAPTPGELLPLRPLPVEEGREGSVRIRYWGRNVQESPTGWTLEDGAVESPDLLLLADRITYATATGEVVAEGHIRMEGPGLRLRCERLRMAWKEKVGEAWALDMELPPSWYLKSRKVTFNTLKHWDFDQVELSPCPQERPGWKAQVTRLTVDLDRYATLRNLWIWVGGVPTPYFLPWAVYPAKAERTSGLLPFSLSFSGPMGASVQVPYYQVLGDAADLTVTPEYFTRQGVLLGAEGRWNPLPTHQGSFTGQFIRQRTDDARRYQFSFKEVWQREDGWQLAADVNRASDQLLEADYGQGMARLGGTPFDSAFYVGRAFPWASFSLTASEQKTFFNTSDSPLFNPNFPSSLNRQVLPSLQVSVYPVPLAAFYLDGGLRTGRMTYKLDLAPENAAEIPNDTYAWRRDDAFVRFYGRLGQWGPLRADVETLGRYTRYSHSLGTSLFDVGNASSGNLALTASPFVVDAQAEDRLLGSARLLLSGPPFGRSWDRVSLLGYTGELKHVLSPYFAVTVNSRSATDARIPHFDDVDAQPGVAGSAAGERSLELGVKQHFLGRPGPTASFLDLVRWRVSAKYHMTPILLNDGRVLKGWATVDNDIDVEPSDRLRISFRRSSDIADSDADQSLSADYRAGDGTRFRLAYFSTGINRLLVKQKGIQLGGLKRLWGDTLRLEFQANYDFKNRQFAGSQVAIAHITPCVATSLRFSHIGLNIPGSVTKEDRLDLVLTLRGLGDLGKFTF</sequence>
<protein>
    <recommendedName>
        <fullName evidence="1">LPS-assembly protein LptD central domain-containing protein</fullName>
    </recommendedName>
</protein>
<dbReference type="EMBL" id="AP027081">
    <property type="protein sequence ID" value="BDU76963.1"/>
    <property type="molecule type" value="Genomic_DNA"/>
</dbReference>
<dbReference type="InterPro" id="IPR045659">
    <property type="entry name" value="LptD_2"/>
</dbReference>
<accession>A0AA48H6N4</accession>
<evidence type="ECO:0000259" key="1">
    <source>
        <dbReference type="Pfam" id="PF19838"/>
    </source>
</evidence>
<feature type="domain" description="LPS-assembly protein LptD central" evidence="1">
    <location>
        <begin position="200"/>
        <end position="367"/>
    </location>
</feature>
<dbReference type="KEGG" id="msea:METESE_19210"/>
<keyword evidence="3" id="KW-1185">Reference proteome</keyword>
<evidence type="ECO:0000313" key="2">
    <source>
        <dbReference type="EMBL" id="BDU76963.1"/>
    </source>
</evidence>
<name>A0AA48H6N4_9BACT</name>
<dbReference type="PANTHER" id="PTHR30189">
    <property type="entry name" value="LPS-ASSEMBLY PROTEIN"/>
    <property type="match status" value="1"/>
</dbReference>
<gene>
    <name evidence="2" type="ORF">METESE_19210</name>
</gene>
<reference evidence="2" key="1">
    <citation type="journal article" date="2023" name="Int. J. Syst. Evol. Microbiol.">
        <title>Mesoterricola silvestris gen. nov., sp. nov., Mesoterricola sediminis sp. nov., Geothrix oryzae sp. nov., Geothrix edaphica sp. nov., Geothrix rubra sp. nov., and Geothrix limicola sp. nov., six novel members of Acidobacteriota isolated from soils.</title>
        <authorList>
            <person name="Itoh H."/>
            <person name="Sugisawa Y."/>
            <person name="Mise K."/>
            <person name="Xu Z."/>
            <person name="Kuniyasu M."/>
            <person name="Ushijima N."/>
            <person name="Kawano K."/>
            <person name="Kobayashi E."/>
            <person name="Shiratori Y."/>
            <person name="Masuda Y."/>
            <person name="Senoo K."/>
        </authorList>
    </citation>
    <scope>NUCLEOTIDE SEQUENCE</scope>
    <source>
        <strain evidence="2">W786</strain>
    </source>
</reference>
<dbReference type="GO" id="GO:1990351">
    <property type="term" value="C:transporter complex"/>
    <property type="evidence" value="ECO:0007669"/>
    <property type="project" value="TreeGrafter"/>
</dbReference>
<dbReference type="Pfam" id="PF19838">
    <property type="entry name" value="LptD_2"/>
    <property type="match status" value="1"/>
</dbReference>
<dbReference type="PANTHER" id="PTHR30189:SF1">
    <property type="entry name" value="LPS-ASSEMBLY PROTEIN LPTD"/>
    <property type="match status" value="1"/>
</dbReference>
<evidence type="ECO:0000313" key="3">
    <source>
        <dbReference type="Proteomes" id="UP001228113"/>
    </source>
</evidence>
<dbReference type="Proteomes" id="UP001228113">
    <property type="component" value="Chromosome"/>
</dbReference>
<dbReference type="InterPro" id="IPR050218">
    <property type="entry name" value="LptD"/>
</dbReference>
<proteinExistence type="predicted"/>
<dbReference type="RefSeq" id="WP_316411588.1">
    <property type="nucleotide sequence ID" value="NZ_AP027081.1"/>
</dbReference>
<dbReference type="AlphaFoldDB" id="A0AA48H6N4"/>
<organism evidence="2 3">
    <name type="scientific">Mesoterricola sediminis</name>
    <dbReference type="NCBI Taxonomy" id="2927980"/>
    <lineage>
        <taxon>Bacteria</taxon>
        <taxon>Pseudomonadati</taxon>
        <taxon>Acidobacteriota</taxon>
        <taxon>Holophagae</taxon>
        <taxon>Holophagales</taxon>
        <taxon>Holophagaceae</taxon>
        <taxon>Mesoterricola</taxon>
    </lineage>
</organism>